<evidence type="ECO:0000313" key="1">
    <source>
        <dbReference type="EMBL" id="USP80827.1"/>
    </source>
</evidence>
<dbReference type="VEuPathDB" id="FungiDB:yc1106_08101"/>
<sequence>MGGNVNLELRRRQSTESDKIILAGHLAGQESSVFAEHQEPLSNRGWTFQEHLLARRTISFRATEITWACLNDTDVSSFRERYKPLSRRSTSIQFNTDREFWSSGWANLINDFTKRTLRYPRDRLPALAGIAQRWADGLNDVYVAGLWRSSLPLTLLWYVRDCEPALGINDKLPAPSWSWAAVSKPVHLQSEPGNVLCAECLEVDITRGSSDSVFGAVAEGVLKLRGILTPVSLTHSPQHSGGYIVFINDDGSGDYQIRTCLAMLDRDVDVETEGLFVLAIAKALDLRGLLVLKNPDGTFSRLGFVMTTGDMSCWLIGGKDVIDLT</sequence>
<accession>A0A9Q9DVG5</accession>
<organism evidence="1 2">
    <name type="scientific">Curvularia clavata</name>
    <dbReference type="NCBI Taxonomy" id="95742"/>
    <lineage>
        <taxon>Eukaryota</taxon>
        <taxon>Fungi</taxon>
        <taxon>Dikarya</taxon>
        <taxon>Ascomycota</taxon>
        <taxon>Pezizomycotina</taxon>
        <taxon>Dothideomycetes</taxon>
        <taxon>Pleosporomycetidae</taxon>
        <taxon>Pleosporales</taxon>
        <taxon>Pleosporineae</taxon>
        <taxon>Pleosporaceae</taxon>
        <taxon>Curvularia</taxon>
    </lineage>
</organism>
<dbReference type="Proteomes" id="UP001056012">
    <property type="component" value="Chromosome 6"/>
</dbReference>
<reference evidence="1" key="1">
    <citation type="submission" date="2021-12" db="EMBL/GenBank/DDBJ databases">
        <title>Curvularia clavata genome.</title>
        <authorList>
            <person name="Cao Y."/>
        </authorList>
    </citation>
    <scope>NUCLEOTIDE SEQUENCE</scope>
    <source>
        <strain evidence="1">Yc1106</strain>
    </source>
</reference>
<protein>
    <recommendedName>
        <fullName evidence="3">Heterokaryon incompatibility domain-containing protein</fullName>
    </recommendedName>
</protein>
<name>A0A9Q9DVG5_CURCL</name>
<dbReference type="EMBL" id="CP089279">
    <property type="protein sequence ID" value="USP80827.1"/>
    <property type="molecule type" value="Genomic_DNA"/>
</dbReference>
<proteinExistence type="predicted"/>
<evidence type="ECO:0000313" key="2">
    <source>
        <dbReference type="Proteomes" id="UP001056012"/>
    </source>
</evidence>
<dbReference type="PANTHER" id="PTHR33112:SF10">
    <property type="entry name" value="TOL"/>
    <property type="match status" value="1"/>
</dbReference>
<evidence type="ECO:0008006" key="3">
    <source>
        <dbReference type="Google" id="ProtNLM"/>
    </source>
</evidence>
<dbReference type="OrthoDB" id="5362512at2759"/>
<dbReference type="PANTHER" id="PTHR33112">
    <property type="entry name" value="DOMAIN PROTEIN, PUTATIVE-RELATED"/>
    <property type="match status" value="1"/>
</dbReference>
<keyword evidence="2" id="KW-1185">Reference proteome</keyword>
<gene>
    <name evidence="1" type="ORF">yc1106_08101</name>
</gene>
<dbReference type="AlphaFoldDB" id="A0A9Q9DVG5"/>